<feature type="region of interest" description="Disordered" evidence="1">
    <location>
        <begin position="1"/>
        <end position="94"/>
    </location>
</feature>
<dbReference type="eggNOG" id="ENOG50313NE">
    <property type="taxonomic scope" value="Bacteria"/>
</dbReference>
<proteinExistence type="predicted"/>
<evidence type="ECO:0000313" key="2">
    <source>
        <dbReference type="EMBL" id="EFE70989.2"/>
    </source>
</evidence>
<gene>
    <name evidence="2" type="ORF">SSFG_06232</name>
</gene>
<dbReference type="AlphaFoldDB" id="D5ZWU8"/>
<feature type="compositionally biased region" description="Basic and acidic residues" evidence="1">
    <location>
        <begin position="74"/>
        <end position="94"/>
    </location>
</feature>
<accession>D5ZWU8</accession>
<reference evidence="3" key="1">
    <citation type="submission" date="2008-12" db="EMBL/GenBank/DDBJ databases">
        <title>Annotation of Streptomyces ghanaensis ATCC 14672.</title>
        <authorList>
            <consortium name="The Broad Institute Genome Sequencing Platform"/>
            <consortium name="Broad Institute Microbial Sequencing Center"/>
            <person name="Fischbach M."/>
            <person name="Ward D."/>
            <person name="Young S."/>
            <person name="Kodira C.D."/>
            <person name="Zeng Q."/>
            <person name="Koehrsen M."/>
            <person name="Godfrey P."/>
            <person name="Alvarado L."/>
            <person name="Berlin A.M."/>
            <person name="Borenstein D."/>
            <person name="Chen Z."/>
            <person name="Engels R."/>
            <person name="Freedman E."/>
            <person name="Gellesch M."/>
            <person name="Goldberg J."/>
            <person name="Griggs A."/>
            <person name="Gujja S."/>
            <person name="Heiman D.I."/>
            <person name="Hepburn T.A."/>
            <person name="Howarth C."/>
            <person name="Jen D."/>
            <person name="Larson L."/>
            <person name="Lewis B."/>
            <person name="Mehta T."/>
            <person name="Park D."/>
            <person name="Pearson M."/>
            <person name="Roberts A."/>
            <person name="Saif S."/>
            <person name="Shea T.D."/>
            <person name="Shenoy N."/>
            <person name="Sisk P."/>
            <person name="Stolte C."/>
            <person name="Sykes S.N."/>
            <person name="Walk T."/>
            <person name="White J."/>
            <person name="Yandava C."/>
            <person name="Straight P."/>
            <person name="Clardy J."/>
            <person name="Hung D."/>
            <person name="Kolter R."/>
            <person name="Mekalanos J."/>
            <person name="Walker S."/>
            <person name="Walsh C.T."/>
            <person name="Wieland B.L.C."/>
            <person name="Ilzarbe M."/>
            <person name="Galagan J."/>
            <person name="Nusbaum C."/>
            <person name="Birren B."/>
        </authorList>
    </citation>
    <scope>NUCLEOTIDE SEQUENCE [LARGE SCALE GENOMIC DNA]</scope>
    <source>
        <strain evidence="3">ATCC 14672 / DSM 40746 / JCM 4963 / KCTC 9882 / NRRL B-12104 / FH 1290</strain>
    </source>
</reference>
<dbReference type="EMBL" id="DS999641">
    <property type="protein sequence ID" value="EFE70989.2"/>
    <property type="molecule type" value="Genomic_DNA"/>
</dbReference>
<feature type="compositionally biased region" description="Gly residues" evidence="1">
    <location>
        <begin position="16"/>
        <end position="27"/>
    </location>
</feature>
<dbReference type="Proteomes" id="UP000003824">
    <property type="component" value="Unassembled WGS sequence"/>
</dbReference>
<name>D5ZWU8_STRV1</name>
<evidence type="ECO:0000313" key="3">
    <source>
        <dbReference type="Proteomes" id="UP000003824"/>
    </source>
</evidence>
<organism evidence="2 3">
    <name type="scientific">Streptomyces viridosporus (strain ATCC 14672 / DSM 40746 / JCM 4963 / KCTC 9882 / NRRL B-12104 / FH 1290)</name>
    <name type="common">Streptomyces ghanaensis</name>
    <dbReference type="NCBI Taxonomy" id="566461"/>
    <lineage>
        <taxon>Bacteria</taxon>
        <taxon>Bacillati</taxon>
        <taxon>Actinomycetota</taxon>
        <taxon>Actinomycetes</taxon>
        <taxon>Kitasatosporales</taxon>
        <taxon>Streptomycetaceae</taxon>
        <taxon>Streptomyces</taxon>
    </lineage>
</organism>
<evidence type="ECO:0000256" key="1">
    <source>
        <dbReference type="SAM" id="MobiDB-lite"/>
    </source>
</evidence>
<sequence>MVAGERDRRRSRGAQPGDGLGAGGLGRVGDLQDRPGLAVPGDRDRGAARASAPVLARQAGRQVHDPLGRQPRAAHQDRVTLDDAYPRPVHDARE</sequence>
<protein>
    <submittedName>
        <fullName evidence="2">Predicted protein</fullName>
    </submittedName>
</protein>